<evidence type="ECO:0000313" key="1">
    <source>
        <dbReference type="EMBL" id="ARP94658.1"/>
    </source>
</evidence>
<protein>
    <recommendedName>
        <fullName evidence="3">DUF192 domain-containing protein</fullName>
    </recommendedName>
</protein>
<dbReference type="Gene3D" id="2.60.120.1140">
    <property type="entry name" value="Protein of unknown function DUF192"/>
    <property type="match status" value="1"/>
</dbReference>
<dbReference type="OrthoDB" id="9813379at2"/>
<proteinExistence type="predicted"/>
<dbReference type="InterPro" id="IPR003795">
    <property type="entry name" value="DUF192"/>
</dbReference>
<gene>
    <name evidence="1" type="ORF">CAL15_09810</name>
</gene>
<organism evidence="1 2">
    <name type="scientific">Bordetella genomosp. 13</name>
    <dbReference type="NCBI Taxonomy" id="463040"/>
    <lineage>
        <taxon>Bacteria</taxon>
        <taxon>Pseudomonadati</taxon>
        <taxon>Pseudomonadota</taxon>
        <taxon>Betaproteobacteria</taxon>
        <taxon>Burkholderiales</taxon>
        <taxon>Alcaligenaceae</taxon>
        <taxon>Bordetella</taxon>
    </lineage>
</organism>
<accession>A0A1W6ZB91</accession>
<dbReference type="STRING" id="463040.CAL15_09810"/>
<evidence type="ECO:0000313" key="2">
    <source>
        <dbReference type="Proteomes" id="UP000194161"/>
    </source>
</evidence>
<reference evidence="1 2" key="1">
    <citation type="submission" date="2017-05" db="EMBL/GenBank/DDBJ databases">
        <title>Complete and WGS of Bordetella genogroups.</title>
        <authorList>
            <person name="Spilker T."/>
            <person name="LiPuma J."/>
        </authorList>
    </citation>
    <scope>NUCLEOTIDE SEQUENCE [LARGE SCALE GENOMIC DNA]</scope>
    <source>
        <strain evidence="1 2">AU7206</strain>
    </source>
</reference>
<dbReference type="EMBL" id="CP021111">
    <property type="protein sequence ID" value="ARP94658.1"/>
    <property type="molecule type" value="Genomic_DNA"/>
</dbReference>
<sequence length="137" mass="14922">MTAMATSLPADRLRLLSLGTPCARLLGLLPRRRPPGPRSGVLLRPCRGVHTAGMAYAIQVAFIDRNGRVLRVRTLAPWRAALCRGAVAVVETRAGVIAAEDGGIGRIEAAVQHAARRDVHRHLQRIHQRRGQAGRHQ</sequence>
<dbReference type="Proteomes" id="UP000194161">
    <property type="component" value="Chromosome"/>
</dbReference>
<keyword evidence="2" id="KW-1185">Reference proteome</keyword>
<evidence type="ECO:0008006" key="3">
    <source>
        <dbReference type="Google" id="ProtNLM"/>
    </source>
</evidence>
<dbReference type="AlphaFoldDB" id="A0A1W6ZB91"/>
<dbReference type="Pfam" id="PF02643">
    <property type="entry name" value="DUF192"/>
    <property type="match status" value="1"/>
</dbReference>
<name>A0A1W6ZB91_9BORD</name>
<dbReference type="KEGG" id="bgm:CAL15_09810"/>
<dbReference type="InterPro" id="IPR038695">
    <property type="entry name" value="Saro_0823-like_sf"/>
</dbReference>